<evidence type="ECO:0000256" key="2">
    <source>
        <dbReference type="ARBA" id="ARBA00023080"/>
    </source>
</evidence>
<dbReference type="GO" id="GO:0008829">
    <property type="term" value="F:dCTP deaminase activity"/>
    <property type="evidence" value="ECO:0007669"/>
    <property type="project" value="InterPro"/>
</dbReference>
<keyword evidence="4" id="KW-1185">Reference proteome</keyword>
<dbReference type="AlphaFoldDB" id="F4B8P6"/>
<dbReference type="SUPFAM" id="SSF51283">
    <property type="entry name" value="dUTPase-like"/>
    <property type="match status" value="1"/>
</dbReference>
<keyword evidence="2" id="KW-0546">Nucleotide metabolism</keyword>
<dbReference type="InterPro" id="IPR036157">
    <property type="entry name" value="dUTPase-like_sf"/>
</dbReference>
<dbReference type="eggNOG" id="arCOG04048">
    <property type="taxonomic scope" value="Archaea"/>
</dbReference>
<dbReference type="PANTHER" id="PTHR42680:SF3">
    <property type="entry name" value="DCTP DEAMINASE"/>
    <property type="match status" value="1"/>
</dbReference>
<evidence type="ECO:0000313" key="4">
    <source>
        <dbReference type="Proteomes" id="UP000008458"/>
    </source>
</evidence>
<organism evidence="3 4">
    <name type="scientific">Acidianus hospitalis (strain W1)</name>
    <dbReference type="NCBI Taxonomy" id="933801"/>
    <lineage>
        <taxon>Archaea</taxon>
        <taxon>Thermoproteota</taxon>
        <taxon>Thermoprotei</taxon>
        <taxon>Sulfolobales</taxon>
        <taxon>Sulfolobaceae</taxon>
        <taxon>Acidianus</taxon>
    </lineage>
</organism>
<sequence>MSNMLLIFLTEVLFVILSHQSIKEIITKGVIRNYSEESIRENGYDLRICGEKYYEIEGNAELPNKKSEIKEIEFKDIAIFYPGKTYLFETCEELNMPNDLAALITLRSTLARNGFILPPTVIDAGYKGKITLALSSFYHNRIVKGTRTAHIIFLKLDKPTEKSYNGKYQGGVVI</sequence>
<dbReference type="Pfam" id="PF22769">
    <property type="entry name" value="DCD"/>
    <property type="match status" value="1"/>
</dbReference>
<dbReference type="InterPro" id="IPR033704">
    <property type="entry name" value="dUTPase_trimeric"/>
</dbReference>
<dbReference type="NCBIfam" id="TIGR02274">
    <property type="entry name" value="dCTP_deam"/>
    <property type="match status" value="1"/>
</dbReference>
<keyword evidence="1" id="KW-0378">Hydrolase</keyword>
<dbReference type="KEGG" id="aho:Ahos_2127"/>
<evidence type="ECO:0000313" key="3">
    <source>
        <dbReference type="EMBL" id="AEE94998.1"/>
    </source>
</evidence>
<gene>
    <name evidence="3" type="ordered locus">Ahos_2127</name>
</gene>
<dbReference type="Gene3D" id="2.70.40.10">
    <property type="match status" value="1"/>
</dbReference>
<dbReference type="CDD" id="cd07557">
    <property type="entry name" value="trimeric_dUTPase"/>
    <property type="match status" value="1"/>
</dbReference>
<dbReference type="Proteomes" id="UP000008458">
    <property type="component" value="Chromosome"/>
</dbReference>
<reference evidence="3 4" key="1">
    <citation type="journal article" date="2011" name="Extremophiles">
        <title>Genomic analysis of Acidianus hospitalis W1 a host for studying crenarchaeal virus and plasmid life cycles.</title>
        <authorList>
            <person name="You X.Y."/>
            <person name="Liu C."/>
            <person name="Wang S.Y."/>
            <person name="Jiang C.Y."/>
            <person name="Shah S.A."/>
            <person name="Prangishvili D."/>
            <person name="She Q."/>
            <person name="Liu S.J."/>
            <person name="Garrett R.A."/>
        </authorList>
    </citation>
    <scope>NUCLEOTIDE SEQUENCE [LARGE SCALE GENOMIC DNA]</scope>
    <source>
        <strain evidence="3 4">W1</strain>
    </source>
</reference>
<proteinExistence type="predicted"/>
<accession>F4B8P6</accession>
<dbReference type="GO" id="GO:0006229">
    <property type="term" value="P:dUTP biosynthetic process"/>
    <property type="evidence" value="ECO:0007669"/>
    <property type="project" value="InterPro"/>
</dbReference>
<dbReference type="EMBL" id="CP002535">
    <property type="protein sequence ID" value="AEE94998.1"/>
    <property type="molecule type" value="Genomic_DNA"/>
</dbReference>
<dbReference type="HOGENOM" id="CLU_087476_3_0_2"/>
<dbReference type="PANTHER" id="PTHR42680">
    <property type="entry name" value="DCTP DEAMINASE"/>
    <property type="match status" value="1"/>
</dbReference>
<reference key="2">
    <citation type="journal article" date="2011" name="Extremophiles">
        <title>Genomic analyses of Acidianus hospitalis W1 a host for studying crenarchaeal virus and plasmid life cycles.</title>
        <authorList>
            <person name="You X.Y."/>
            <person name="Liu C."/>
            <person name="Wang S.Y."/>
            <person name="Jiang C.Y."/>
            <person name="Shah S.A."/>
            <person name="Prangishvili D."/>
            <person name="Liu S.J."/>
            <person name="Garrett R.A."/>
        </authorList>
    </citation>
    <scope>NUCLEOTIDE SEQUENCE</scope>
    <source>
        <strain>W1</strain>
    </source>
</reference>
<name>F4B8P6_ACIHW</name>
<protein>
    <submittedName>
        <fullName evidence="3">Deoxycytidine triphosphate deaminase (DcD-2)</fullName>
    </submittedName>
</protein>
<dbReference type="STRING" id="933801.Ahos_2127"/>
<evidence type="ECO:0000256" key="1">
    <source>
        <dbReference type="ARBA" id="ARBA00022801"/>
    </source>
</evidence>
<dbReference type="InterPro" id="IPR011962">
    <property type="entry name" value="dCTP_deaminase"/>
</dbReference>